<protein>
    <submittedName>
        <fullName evidence="2">Uncharacterized protein</fullName>
    </submittedName>
</protein>
<sequence>MSEHYNFQLLSDMQTFCPTTDYHHPAIAPAGSSTQPPICSPTYGSSKGDIDFNSTSTYPAYNNWSNGYNNYQYGSCAPQSQYPPHHTPVVLYPQLYSTVNQNQIHLHLHGADKIEQYLGQENALTISSVPGRTGIEIGIGTSDHEVGILSANDSSIHREETSTTGDDDTGNDQSVWRPY</sequence>
<feature type="region of interest" description="Disordered" evidence="1">
    <location>
        <begin position="151"/>
        <end position="179"/>
    </location>
</feature>
<dbReference type="HOGENOM" id="CLU_1505160_0_0_1"/>
<organism evidence="2 3">
    <name type="scientific">Megaselia scalaris</name>
    <name type="common">Humpbacked fly</name>
    <name type="synonym">Phora scalaris</name>
    <dbReference type="NCBI Taxonomy" id="36166"/>
    <lineage>
        <taxon>Eukaryota</taxon>
        <taxon>Metazoa</taxon>
        <taxon>Ecdysozoa</taxon>
        <taxon>Arthropoda</taxon>
        <taxon>Hexapoda</taxon>
        <taxon>Insecta</taxon>
        <taxon>Pterygota</taxon>
        <taxon>Neoptera</taxon>
        <taxon>Endopterygota</taxon>
        <taxon>Diptera</taxon>
        <taxon>Brachycera</taxon>
        <taxon>Muscomorpha</taxon>
        <taxon>Platypezoidea</taxon>
        <taxon>Phoridae</taxon>
        <taxon>Megaseliini</taxon>
        <taxon>Megaselia</taxon>
    </lineage>
</organism>
<keyword evidence="3" id="KW-1185">Reference proteome</keyword>
<dbReference type="EMBL" id="CAQQ02127716">
    <property type="status" value="NOT_ANNOTATED_CDS"/>
    <property type="molecule type" value="Genomic_DNA"/>
</dbReference>
<accession>T1GA71</accession>
<evidence type="ECO:0000313" key="3">
    <source>
        <dbReference type="Proteomes" id="UP000015102"/>
    </source>
</evidence>
<evidence type="ECO:0000256" key="1">
    <source>
        <dbReference type="SAM" id="MobiDB-lite"/>
    </source>
</evidence>
<dbReference type="EnsemblMetazoa" id="MESCA000119-RA">
    <property type="protein sequence ID" value="MESCA000119-PA"/>
    <property type="gene ID" value="MESCA000119"/>
</dbReference>
<dbReference type="AlphaFoldDB" id="T1GA71"/>
<reference evidence="2" key="2">
    <citation type="submission" date="2015-06" db="UniProtKB">
        <authorList>
            <consortium name="EnsemblMetazoa"/>
        </authorList>
    </citation>
    <scope>IDENTIFICATION</scope>
</reference>
<reference evidence="3" key="1">
    <citation type="submission" date="2013-02" db="EMBL/GenBank/DDBJ databases">
        <authorList>
            <person name="Hughes D."/>
        </authorList>
    </citation>
    <scope>NUCLEOTIDE SEQUENCE</scope>
    <source>
        <strain>Durham</strain>
        <strain evidence="3">NC isolate 2 -- Noor lab</strain>
    </source>
</reference>
<dbReference type="Proteomes" id="UP000015102">
    <property type="component" value="Unassembled WGS sequence"/>
</dbReference>
<name>T1GA71_MEGSC</name>
<dbReference type="STRING" id="36166.T1GA71"/>
<proteinExistence type="predicted"/>
<evidence type="ECO:0000313" key="2">
    <source>
        <dbReference type="EnsemblMetazoa" id="MESCA000119-PA"/>
    </source>
</evidence>